<evidence type="ECO:0000256" key="2">
    <source>
        <dbReference type="ARBA" id="ARBA00022617"/>
    </source>
</evidence>
<dbReference type="RefSeq" id="WP_395126307.1">
    <property type="nucleotide sequence ID" value="NZ_JBIMSN010000161.1"/>
</dbReference>
<gene>
    <name evidence="9" type="ORF">ACHIPV_27145</name>
    <name evidence="8" type="ORF">ACHIRB_30205</name>
</gene>
<comment type="caution">
    <text evidence="9">The sequence shown here is derived from an EMBL/GenBank/DDBJ whole genome shotgun (WGS) entry which is preliminary data.</text>
</comment>
<dbReference type="CDD" id="cd11031">
    <property type="entry name" value="Cyp158A-like"/>
    <property type="match status" value="1"/>
</dbReference>
<keyword evidence="5 7" id="KW-0408">Iron</keyword>
<dbReference type="InterPro" id="IPR001128">
    <property type="entry name" value="Cyt_P450"/>
</dbReference>
<dbReference type="InterPro" id="IPR017972">
    <property type="entry name" value="Cyt_P450_CS"/>
</dbReference>
<evidence type="ECO:0000256" key="4">
    <source>
        <dbReference type="ARBA" id="ARBA00023002"/>
    </source>
</evidence>
<keyword evidence="4 7" id="KW-0560">Oxidoreductase</keyword>
<evidence type="ECO:0000313" key="8">
    <source>
        <dbReference type="EMBL" id="MFH5232808.1"/>
    </source>
</evidence>
<proteinExistence type="inferred from homology"/>
<dbReference type="PROSITE" id="PS00086">
    <property type="entry name" value="CYTOCHROME_P450"/>
    <property type="match status" value="1"/>
</dbReference>
<dbReference type="Pfam" id="PF00067">
    <property type="entry name" value="p450"/>
    <property type="match status" value="1"/>
</dbReference>
<dbReference type="PRINTS" id="PR00359">
    <property type="entry name" value="BP450"/>
</dbReference>
<evidence type="ECO:0000256" key="3">
    <source>
        <dbReference type="ARBA" id="ARBA00022723"/>
    </source>
</evidence>
<dbReference type="Proteomes" id="UP001609176">
    <property type="component" value="Unassembled WGS sequence"/>
</dbReference>
<dbReference type="Proteomes" id="UP001609219">
    <property type="component" value="Unassembled WGS sequence"/>
</dbReference>
<protein>
    <submittedName>
        <fullName evidence="9">Cytochrome P450</fullName>
    </submittedName>
</protein>
<comment type="similarity">
    <text evidence="1 7">Belongs to the cytochrome P450 family.</text>
</comment>
<evidence type="ECO:0000256" key="1">
    <source>
        <dbReference type="ARBA" id="ARBA00010617"/>
    </source>
</evidence>
<keyword evidence="2 7" id="KW-0349">Heme</keyword>
<name>A0ABW7KWX0_9NOCA</name>
<dbReference type="PANTHER" id="PTHR46696:SF1">
    <property type="entry name" value="CYTOCHROME P450 YJIB-RELATED"/>
    <property type="match status" value="1"/>
</dbReference>
<evidence type="ECO:0000313" key="10">
    <source>
        <dbReference type="Proteomes" id="UP001609176"/>
    </source>
</evidence>
<evidence type="ECO:0000256" key="7">
    <source>
        <dbReference type="RuleBase" id="RU000461"/>
    </source>
</evidence>
<keyword evidence="11" id="KW-1185">Reference proteome</keyword>
<dbReference type="InterPro" id="IPR036396">
    <property type="entry name" value="Cyt_P450_sf"/>
</dbReference>
<sequence>MTFDELPSLSRFSPSALDMDLGNLRTNAPVSRITTRDGSEAWLVTRYDDVKFVLADPRFSVSLIPLEDRAGQGPERSLFQDPPGHTRLRRLVAKAFAESRVEAMRTRAEQVAAQLVEAMASSVRPRDIVEAIAFPLPITMICDILGIPEPDRQGFRSRSDVLLAGTGSDQREAFTAWMDLNRYVAQLIDIKRNDHGEDLISICIEAQRHGEDLSDEEMVTMIVGLPIAGYVSTANAIAIATIEIVGRGQLVRLRDKGARHRAVEEVLRYQSGINAESMPRMAIEDVNIAGTLVRAGDVVVAPLCSANRDETVFDDPDRFDLTRHRNPHVAFGHGIHRCLGKALARIELEVVLSELALRLPSLRLVNQSATRPTKLNLFGDNVPCEVMVEW</sequence>
<keyword evidence="3 7" id="KW-0479">Metal-binding</keyword>
<dbReference type="EMBL" id="JBIMSP010000080">
    <property type="protein sequence ID" value="MFH5245522.1"/>
    <property type="molecule type" value="Genomic_DNA"/>
</dbReference>
<dbReference type="SUPFAM" id="SSF48264">
    <property type="entry name" value="Cytochrome P450"/>
    <property type="match status" value="1"/>
</dbReference>
<evidence type="ECO:0000313" key="11">
    <source>
        <dbReference type="Proteomes" id="UP001609219"/>
    </source>
</evidence>
<evidence type="ECO:0000256" key="6">
    <source>
        <dbReference type="ARBA" id="ARBA00023033"/>
    </source>
</evidence>
<reference evidence="10 11" key="1">
    <citation type="submission" date="2024-10" db="EMBL/GenBank/DDBJ databases">
        <authorList>
            <person name="Riesco R."/>
        </authorList>
    </citation>
    <scope>NUCLEOTIDE SEQUENCE [LARGE SCALE GENOMIC DNA]</scope>
    <source>
        <strain evidence="9 10">NCIMB 15448</strain>
        <strain evidence="8 11">NCIMB 15450</strain>
    </source>
</reference>
<dbReference type="EMBL" id="JBIMSN010000161">
    <property type="protein sequence ID" value="MFH5232808.1"/>
    <property type="molecule type" value="Genomic_DNA"/>
</dbReference>
<dbReference type="PANTHER" id="PTHR46696">
    <property type="entry name" value="P450, PUTATIVE (EUROFUNG)-RELATED"/>
    <property type="match status" value="1"/>
</dbReference>
<dbReference type="InterPro" id="IPR002397">
    <property type="entry name" value="Cyt_P450_B"/>
</dbReference>
<evidence type="ECO:0000256" key="5">
    <source>
        <dbReference type="ARBA" id="ARBA00023004"/>
    </source>
</evidence>
<dbReference type="Gene3D" id="1.10.630.10">
    <property type="entry name" value="Cytochrome P450"/>
    <property type="match status" value="1"/>
</dbReference>
<organism evidence="9 10">
    <name type="scientific">Antrihabitans spumae</name>
    <dbReference type="NCBI Taxonomy" id="3373370"/>
    <lineage>
        <taxon>Bacteria</taxon>
        <taxon>Bacillati</taxon>
        <taxon>Actinomycetota</taxon>
        <taxon>Actinomycetes</taxon>
        <taxon>Mycobacteriales</taxon>
        <taxon>Nocardiaceae</taxon>
        <taxon>Antrihabitans</taxon>
    </lineage>
</organism>
<keyword evidence="6 7" id="KW-0503">Monooxygenase</keyword>
<accession>A0ABW7KWX0</accession>
<evidence type="ECO:0000313" key="9">
    <source>
        <dbReference type="EMBL" id="MFH5245522.1"/>
    </source>
</evidence>